<comment type="caution">
    <text evidence="1">The sequence shown here is derived from an EMBL/GenBank/DDBJ whole genome shotgun (WGS) entry which is preliminary data.</text>
</comment>
<accession>A0A2B7YKX3</accession>
<organism evidence="1 2">
    <name type="scientific">Fusobacterium nucleatum subsp. polymorphum</name>
    <name type="common">Fusobacterium polymorphum</name>
    <dbReference type="NCBI Taxonomy" id="76857"/>
    <lineage>
        <taxon>Bacteria</taxon>
        <taxon>Fusobacteriati</taxon>
        <taxon>Fusobacteriota</taxon>
        <taxon>Fusobacteriia</taxon>
        <taxon>Fusobacteriales</taxon>
        <taxon>Fusobacteriaceae</taxon>
        <taxon>Fusobacterium</taxon>
    </lineage>
</organism>
<evidence type="ECO:0000313" key="1">
    <source>
        <dbReference type="EMBL" id="PGH21850.1"/>
    </source>
</evidence>
<evidence type="ECO:0008006" key="3">
    <source>
        <dbReference type="Google" id="ProtNLM"/>
    </source>
</evidence>
<sequence>MSALKTSLYNDQVASGASVPKDTRIAKQQIERLNHTFKESYRITTGYGTLKRAIASFEL</sequence>
<dbReference type="Proteomes" id="UP000222862">
    <property type="component" value="Unassembled WGS sequence"/>
</dbReference>
<protein>
    <recommendedName>
        <fullName evidence="3">Transposase</fullName>
    </recommendedName>
</protein>
<proteinExistence type="predicted"/>
<name>A0A2B7YKX3_FUSNP</name>
<reference evidence="1 2" key="1">
    <citation type="submission" date="2017-06" db="EMBL/GenBank/DDBJ databases">
        <title>Genome sequencing of Fusobacterium nucleatum subsp. polymorphum KCOM 1232 (=ChDC F37).</title>
        <authorList>
            <person name="Kook J.-K."/>
            <person name="Park S.-N."/>
            <person name="Lim Y.K."/>
            <person name="Roh H."/>
        </authorList>
    </citation>
    <scope>NUCLEOTIDE SEQUENCE [LARGE SCALE GENOMIC DNA]</scope>
    <source>
        <strain evidence="2">KCOM 1232 ( ChDC F37)</strain>
    </source>
</reference>
<evidence type="ECO:0000313" key="2">
    <source>
        <dbReference type="Proteomes" id="UP000222862"/>
    </source>
</evidence>
<dbReference type="EMBL" id="NJGI01000001">
    <property type="protein sequence ID" value="PGH21850.1"/>
    <property type="molecule type" value="Genomic_DNA"/>
</dbReference>
<gene>
    <name evidence="1" type="ORF">RN96_01090</name>
</gene>
<dbReference type="AlphaFoldDB" id="A0A2B7YKX3"/>
<dbReference type="RefSeq" id="WP_098702006.1">
    <property type="nucleotide sequence ID" value="NZ_NJGI01000001.1"/>
</dbReference>